<dbReference type="Proteomes" id="UP000028524">
    <property type="component" value="Unassembled WGS sequence"/>
</dbReference>
<dbReference type="Pfam" id="PF01083">
    <property type="entry name" value="Cutinase"/>
    <property type="match status" value="1"/>
</dbReference>
<dbReference type="AlphaFoldDB" id="A0A084R0A6"/>
<dbReference type="SUPFAM" id="SSF53474">
    <property type="entry name" value="alpha/beta-Hydrolases"/>
    <property type="match status" value="1"/>
</dbReference>
<keyword evidence="2" id="KW-1015">Disulfide bond</keyword>
<gene>
    <name evidence="4" type="ORF">S40285_04063</name>
</gene>
<organism evidence="4 5">
    <name type="scientific">Stachybotrys chlorohalonatus (strain IBT 40285)</name>
    <dbReference type="NCBI Taxonomy" id="1283841"/>
    <lineage>
        <taxon>Eukaryota</taxon>
        <taxon>Fungi</taxon>
        <taxon>Dikarya</taxon>
        <taxon>Ascomycota</taxon>
        <taxon>Pezizomycotina</taxon>
        <taxon>Sordariomycetes</taxon>
        <taxon>Hypocreomycetidae</taxon>
        <taxon>Hypocreales</taxon>
        <taxon>Stachybotryaceae</taxon>
        <taxon>Stachybotrys</taxon>
    </lineage>
</organism>
<dbReference type="InParanoid" id="A0A084R0A6"/>
<feature type="chain" id="PRO_5001780028" description="Cutinase" evidence="3">
    <location>
        <begin position="20"/>
        <end position="255"/>
    </location>
</feature>
<protein>
    <recommendedName>
        <fullName evidence="6">Cutinase</fullName>
    </recommendedName>
</protein>
<evidence type="ECO:0000313" key="4">
    <source>
        <dbReference type="EMBL" id="KFA69641.1"/>
    </source>
</evidence>
<name>A0A084R0A6_STAC4</name>
<dbReference type="OrthoDB" id="3225429at2759"/>
<dbReference type="SMART" id="SM01110">
    <property type="entry name" value="Cutinase"/>
    <property type="match status" value="1"/>
</dbReference>
<evidence type="ECO:0008006" key="6">
    <source>
        <dbReference type="Google" id="ProtNLM"/>
    </source>
</evidence>
<accession>A0A084R0A6</accession>
<feature type="signal peptide" evidence="3">
    <location>
        <begin position="1"/>
        <end position="19"/>
    </location>
</feature>
<evidence type="ECO:0000256" key="3">
    <source>
        <dbReference type="SAM" id="SignalP"/>
    </source>
</evidence>
<proteinExistence type="predicted"/>
<keyword evidence="3" id="KW-0732">Signal</keyword>
<dbReference type="HOGENOM" id="CLU_040058_6_2_1"/>
<evidence type="ECO:0000313" key="5">
    <source>
        <dbReference type="Proteomes" id="UP000028524"/>
    </source>
</evidence>
<dbReference type="GO" id="GO:0052689">
    <property type="term" value="F:carboxylic ester hydrolase activity"/>
    <property type="evidence" value="ECO:0007669"/>
    <property type="project" value="UniProtKB-ARBA"/>
</dbReference>
<dbReference type="Gene3D" id="3.40.50.1820">
    <property type="entry name" value="alpha/beta hydrolase"/>
    <property type="match status" value="1"/>
</dbReference>
<dbReference type="InterPro" id="IPR000675">
    <property type="entry name" value="Cutinase/axe"/>
</dbReference>
<sequence length="255" mass="27443">MLFILYLAIGLLQAGLIIAQTCPEIPDTGVVIGDPVPIRPDHIPQGCSNFEILVGKQLTSSIPNKRLSISQARGTSEPNDEHGNGKFGVIVGDPIVSNTTLILPGARGYPVQYPASSAIISSTRQGAEDVVNRLTTQAATCPGQTFSLVGYSQGAAVMHAAARNIPRSLYPRIKSLVMFGDGYFRLGGTLSRFPFGLDEKVMQVCAEGDPTCDRDGTCTYYHLTYIRPEYINPAVEFIVEGFKGGLMETADTERS</sequence>
<dbReference type="EMBL" id="KL659387">
    <property type="protein sequence ID" value="KFA69641.1"/>
    <property type="molecule type" value="Genomic_DNA"/>
</dbReference>
<dbReference type="PANTHER" id="PTHR33630:SF9">
    <property type="entry name" value="CUTINASE 4"/>
    <property type="match status" value="1"/>
</dbReference>
<dbReference type="InterPro" id="IPR029058">
    <property type="entry name" value="AB_hydrolase_fold"/>
</dbReference>
<keyword evidence="5" id="KW-1185">Reference proteome</keyword>
<dbReference type="PANTHER" id="PTHR33630">
    <property type="entry name" value="CUTINASE RV1984C-RELATED-RELATED"/>
    <property type="match status" value="1"/>
</dbReference>
<keyword evidence="1" id="KW-0378">Hydrolase</keyword>
<dbReference type="OMA" id="EWINRAT"/>
<evidence type="ECO:0000256" key="2">
    <source>
        <dbReference type="ARBA" id="ARBA00023157"/>
    </source>
</evidence>
<evidence type="ECO:0000256" key="1">
    <source>
        <dbReference type="ARBA" id="ARBA00022801"/>
    </source>
</evidence>
<reference evidence="4 5" key="1">
    <citation type="journal article" date="2014" name="BMC Genomics">
        <title>Comparative genome sequencing reveals chemotype-specific gene clusters in the toxigenic black mold Stachybotrys.</title>
        <authorList>
            <person name="Semeiks J."/>
            <person name="Borek D."/>
            <person name="Otwinowski Z."/>
            <person name="Grishin N.V."/>
        </authorList>
    </citation>
    <scope>NUCLEOTIDE SEQUENCE [LARGE SCALE GENOMIC DNA]</scope>
    <source>
        <strain evidence="4 5">IBT 40285</strain>
    </source>
</reference>
<dbReference type="STRING" id="1283841.A0A084R0A6"/>